<comment type="caution">
    <text evidence="6">Lacks conserved residue(s) required for the propagation of feature annotation.</text>
</comment>
<gene>
    <name evidence="6 9" type="primary">groL</name>
    <name evidence="6" type="synonym">groEL</name>
    <name evidence="9" type="ORF">COU46_00630</name>
</gene>
<dbReference type="GO" id="GO:0005737">
    <property type="term" value="C:cytoplasm"/>
    <property type="evidence" value="ECO:0007669"/>
    <property type="project" value="UniProtKB-SubCell"/>
</dbReference>
<keyword evidence="3 6" id="KW-0067">ATP-binding</keyword>
<name>A0A2H0THZ6_9BACT</name>
<comment type="caution">
    <text evidence="9">The sequence shown here is derived from an EMBL/GenBank/DDBJ whole genome shotgun (WGS) entry which is preliminary data.</text>
</comment>
<dbReference type="EMBL" id="PFCN01000009">
    <property type="protein sequence ID" value="PIR70594.1"/>
    <property type="molecule type" value="Genomic_DNA"/>
</dbReference>
<dbReference type="InterPro" id="IPR001844">
    <property type="entry name" value="Cpn60/GroEL"/>
</dbReference>
<keyword evidence="2 6" id="KW-0547">Nucleotide-binding</keyword>
<evidence type="ECO:0000256" key="4">
    <source>
        <dbReference type="ARBA" id="ARBA00023186"/>
    </source>
</evidence>
<dbReference type="SUPFAM" id="SSF52029">
    <property type="entry name" value="GroEL apical domain-like"/>
    <property type="match status" value="1"/>
</dbReference>
<evidence type="ECO:0000256" key="5">
    <source>
        <dbReference type="ARBA" id="ARBA00023235"/>
    </source>
</evidence>
<evidence type="ECO:0000256" key="3">
    <source>
        <dbReference type="ARBA" id="ARBA00022840"/>
    </source>
</evidence>
<keyword evidence="5 6" id="KW-0413">Isomerase</keyword>
<dbReference type="Proteomes" id="UP000229383">
    <property type="component" value="Unassembled WGS sequence"/>
</dbReference>
<dbReference type="FunFam" id="3.50.7.10:FF:000001">
    <property type="entry name" value="60 kDa chaperonin"/>
    <property type="match status" value="1"/>
</dbReference>
<dbReference type="Gene3D" id="3.50.7.10">
    <property type="entry name" value="GroEL"/>
    <property type="match status" value="1"/>
</dbReference>
<comment type="similarity">
    <text evidence="1 6 7">Belongs to the chaperonin (HSP60) family.</text>
</comment>
<keyword evidence="4 6" id="KW-0143">Chaperone</keyword>
<dbReference type="NCBIfam" id="NF009488">
    <property type="entry name" value="PRK12850.1"/>
    <property type="match status" value="1"/>
</dbReference>
<dbReference type="Gene3D" id="1.10.560.10">
    <property type="entry name" value="GroEL-like equatorial domain"/>
    <property type="match status" value="1"/>
</dbReference>
<dbReference type="SUPFAM" id="SSF48592">
    <property type="entry name" value="GroEL equatorial domain-like"/>
    <property type="match status" value="1"/>
</dbReference>
<dbReference type="NCBIfam" id="NF009489">
    <property type="entry name" value="PRK12851.1"/>
    <property type="match status" value="1"/>
</dbReference>
<dbReference type="HAMAP" id="MF_00600">
    <property type="entry name" value="CH60"/>
    <property type="match status" value="1"/>
</dbReference>
<dbReference type="InterPro" id="IPR018370">
    <property type="entry name" value="Chaperonin_Cpn60_CS"/>
</dbReference>
<proteinExistence type="inferred from homology"/>
<dbReference type="InterPro" id="IPR027409">
    <property type="entry name" value="GroEL-like_apical_dom_sf"/>
</dbReference>
<evidence type="ECO:0000256" key="6">
    <source>
        <dbReference type="HAMAP-Rule" id="MF_00600"/>
    </source>
</evidence>
<dbReference type="CDD" id="cd03344">
    <property type="entry name" value="GroEL"/>
    <property type="match status" value="1"/>
</dbReference>
<dbReference type="NCBIfam" id="TIGR02348">
    <property type="entry name" value="GroEL"/>
    <property type="match status" value="1"/>
</dbReference>
<comment type="subunit">
    <text evidence="6 8">Forms a cylinder of 14 subunits composed of two heptameric rings stacked back-to-back. Interacts with the co-chaperonin GroES.</text>
</comment>
<dbReference type="PROSITE" id="PS00296">
    <property type="entry name" value="CHAPERONINS_CPN60"/>
    <property type="match status" value="1"/>
</dbReference>
<dbReference type="NCBIfam" id="NF009487">
    <property type="entry name" value="PRK12849.1"/>
    <property type="match status" value="1"/>
</dbReference>
<evidence type="ECO:0000256" key="7">
    <source>
        <dbReference type="RuleBase" id="RU000418"/>
    </source>
</evidence>
<dbReference type="AlphaFoldDB" id="A0A2H0THZ6"/>
<dbReference type="GO" id="GO:0042026">
    <property type="term" value="P:protein refolding"/>
    <property type="evidence" value="ECO:0007669"/>
    <property type="project" value="UniProtKB-UniRule"/>
</dbReference>
<evidence type="ECO:0000313" key="9">
    <source>
        <dbReference type="EMBL" id="PIR70594.1"/>
    </source>
</evidence>
<accession>A0A2H0THZ6</accession>
<feature type="binding site" evidence="6">
    <location>
        <begin position="86"/>
        <end position="90"/>
    </location>
    <ligand>
        <name>ATP</name>
        <dbReference type="ChEBI" id="CHEBI:30616"/>
    </ligand>
</feature>
<dbReference type="GO" id="GO:0051082">
    <property type="term" value="F:unfolded protein binding"/>
    <property type="evidence" value="ECO:0007669"/>
    <property type="project" value="UniProtKB-UniRule"/>
</dbReference>
<feature type="binding site" evidence="6">
    <location>
        <begin position="485"/>
        <end position="487"/>
    </location>
    <ligand>
        <name>ATP</name>
        <dbReference type="ChEBI" id="CHEBI:30616"/>
    </ligand>
</feature>
<keyword evidence="6" id="KW-0963">Cytoplasm</keyword>
<dbReference type="GO" id="GO:0140662">
    <property type="term" value="F:ATP-dependent protein folding chaperone"/>
    <property type="evidence" value="ECO:0007669"/>
    <property type="project" value="InterPro"/>
</dbReference>
<organism evidence="9 10">
    <name type="scientific">Candidatus Niyogibacteria bacterium CG10_big_fil_rev_8_21_14_0_10_42_19</name>
    <dbReference type="NCBI Taxonomy" id="1974725"/>
    <lineage>
        <taxon>Bacteria</taxon>
        <taxon>Candidatus Niyogiibacteriota</taxon>
    </lineage>
</organism>
<reference evidence="10" key="1">
    <citation type="submission" date="2017-09" db="EMBL/GenBank/DDBJ databases">
        <title>Depth-based differentiation of microbial function through sediment-hosted aquifers and enrichment of novel symbionts in the deep terrestrial subsurface.</title>
        <authorList>
            <person name="Probst A.J."/>
            <person name="Ladd B."/>
            <person name="Jarett J.K."/>
            <person name="Geller-Mcgrath D.E."/>
            <person name="Sieber C.M.K."/>
            <person name="Emerson J.B."/>
            <person name="Anantharaman K."/>
            <person name="Thomas B.C."/>
            <person name="Malmstrom R."/>
            <person name="Stieglmeier M."/>
            <person name="Klingl A."/>
            <person name="Woyke T."/>
            <person name="Ryan C.M."/>
            <person name="Banfield J.F."/>
        </authorList>
    </citation>
    <scope>NUCLEOTIDE SEQUENCE [LARGE SCALE GENOMIC DNA]</scope>
</reference>
<evidence type="ECO:0000256" key="8">
    <source>
        <dbReference type="RuleBase" id="RU000419"/>
    </source>
</evidence>
<comment type="subcellular location">
    <subcellularLocation>
        <location evidence="6">Cytoplasm</location>
    </subcellularLocation>
</comment>
<dbReference type="GO" id="GO:0005524">
    <property type="term" value="F:ATP binding"/>
    <property type="evidence" value="ECO:0007669"/>
    <property type="project" value="UniProtKB-UniRule"/>
</dbReference>
<dbReference type="InterPro" id="IPR027413">
    <property type="entry name" value="GROEL-like_equatorial_sf"/>
</dbReference>
<feature type="binding site" evidence="6">
    <location>
        <begin position="29"/>
        <end position="32"/>
    </location>
    <ligand>
        <name>ATP</name>
        <dbReference type="ChEBI" id="CHEBI:30616"/>
    </ligand>
</feature>
<dbReference type="InterPro" id="IPR002423">
    <property type="entry name" value="Cpn60/GroEL/TCP-1"/>
</dbReference>
<evidence type="ECO:0000256" key="2">
    <source>
        <dbReference type="ARBA" id="ARBA00022741"/>
    </source>
</evidence>
<feature type="binding site" evidence="6">
    <location>
        <position position="414"/>
    </location>
    <ligand>
        <name>ATP</name>
        <dbReference type="ChEBI" id="CHEBI:30616"/>
    </ligand>
</feature>
<dbReference type="Gene3D" id="3.30.260.10">
    <property type="entry name" value="TCP-1-like chaperonin intermediate domain"/>
    <property type="match status" value="1"/>
</dbReference>
<dbReference type="PRINTS" id="PR00298">
    <property type="entry name" value="CHAPERONIN60"/>
</dbReference>
<comment type="function">
    <text evidence="6 8">Together with its co-chaperonin GroES, plays an essential role in assisting protein folding. The GroEL-GroES system forms a nano-cage that allows encapsulation of the non-native substrate proteins and provides a physical environment optimized to promote and accelerate protein folding.</text>
</comment>
<dbReference type="GO" id="GO:0016853">
    <property type="term" value="F:isomerase activity"/>
    <property type="evidence" value="ECO:0007669"/>
    <property type="project" value="UniProtKB-KW"/>
</dbReference>
<sequence length="550" mass="58725">MAKQIIYNEKAREALKRGVDALANAVKVTLGPKGRNVVLGKSFGAPTITNDGVTIAKEIELEDKTENMGAEIVKEVATKTNDVAGDGTTTATLLAQAIVAEGLKNIAAGSNPMALKRGIDRATEAIVAELKRLAVPISKKEEIADVATVSAKDPAIGKKIADVIHQVGKDGVVTVEESQTFGIDHEVVEGMKFDRGYVSHYMVTNAERMEAVYNDVKILITDKKISSIHDILPLLEKIAQSGKKELVIIAEEVDGEALATLIVNKLRGTFNALAIKAPGYGDRRKEMLQDLAIVTGGQVVSEELGMKLDKVGEEVLGVARRIVATKEDTVIVGGKGKKSEIEKRISQLKNQLETTTSTFDKEKIQERLAKLSGGVAIIRVGAATEVEQKEKQHRIEDAVSATKAAIEEGILPGGGVALVRASGVLAKIIEEGDRKRGSDRDELTGVEIIFKAIHKPLWQIAENAGVSGEVVVERVKKMRGNKGYNAATGEFDVDMIETGVVDPAKVTRFALQNAASAAGMLLTTEVLIADKPEKKDSGAQAGGGMPPMDY</sequence>
<dbReference type="Pfam" id="PF00118">
    <property type="entry name" value="Cpn60_TCP1"/>
    <property type="match status" value="1"/>
</dbReference>
<dbReference type="InterPro" id="IPR027410">
    <property type="entry name" value="TCP-1-like_intermed_sf"/>
</dbReference>
<dbReference type="PANTHER" id="PTHR45633">
    <property type="entry name" value="60 KDA HEAT SHOCK PROTEIN, MITOCHONDRIAL"/>
    <property type="match status" value="1"/>
</dbReference>
<protein>
    <recommendedName>
        <fullName evidence="6">Chaperonin GroEL</fullName>
        <ecNumber evidence="6">5.6.1.7</ecNumber>
    </recommendedName>
    <alternativeName>
        <fullName evidence="6">60 kDa chaperonin</fullName>
    </alternativeName>
    <alternativeName>
        <fullName evidence="6">Chaperonin-60</fullName>
        <shortName evidence="6">Cpn60</shortName>
    </alternativeName>
</protein>
<evidence type="ECO:0000256" key="1">
    <source>
        <dbReference type="ARBA" id="ARBA00006607"/>
    </source>
</evidence>
<dbReference type="SUPFAM" id="SSF54849">
    <property type="entry name" value="GroEL-intermediate domain like"/>
    <property type="match status" value="1"/>
</dbReference>
<feature type="binding site" evidence="6">
    <location>
        <position position="502"/>
    </location>
    <ligand>
        <name>ATP</name>
        <dbReference type="ChEBI" id="CHEBI:30616"/>
    </ligand>
</feature>
<dbReference type="NCBIfam" id="NF000592">
    <property type="entry name" value="PRK00013.1"/>
    <property type="match status" value="1"/>
</dbReference>
<evidence type="ECO:0000313" key="10">
    <source>
        <dbReference type="Proteomes" id="UP000229383"/>
    </source>
</evidence>
<dbReference type="EC" id="5.6.1.7" evidence="6"/>